<protein>
    <submittedName>
        <fullName evidence="2">Uncharacterized protein</fullName>
    </submittedName>
</protein>
<dbReference type="KEGG" id="scib:HUG20_13375"/>
<keyword evidence="3" id="KW-1185">Reference proteome</keyword>
<gene>
    <name evidence="2" type="ORF">HUG20_13375</name>
</gene>
<feature type="signal peptide" evidence="1">
    <location>
        <begin position="1"/>
        <end position="23"/>
    </location>
</feature>
<dbReference type="PROSITE" id="PS51257">
    <property type="entry name" value="PROKAR_LIPOPROTEIN"/>
    <property type="match status" value="1"/>
</dbReference>
<dbReference type="AlphaFoldDB" id="A0A7T6ZCG9"/>
<evidence type="ECO:0000313" key="2">
    <source>
        <dbReference type="EMBL" id="QQK80787.1"/>
    </source>
</evidence>
<sequence>MKHTWIISLTSLFLLLTACAPKADISHIEEETDIFLFNEGDDVSISFNALMNNQSERPSDELILNWEVNDDEARNLFSEPELLTESEDEPFSIGGGERFMVSETYLLDEAPEDTEALSGVIEGVVINEDGEEVYRFTFDQVEEV</sequence>
<evidence type="ECO:0000256" key="1">
    <source>
        <dbReference type="SAM" id="SignalP"/>
    </source>
</evidence>
<organism evidence="2 3">
    <name type="scientific">Salicibibacter cibi</name>
    <dbReference type="NCBI Taxonomy" id="2743001"/>
    <lineage>
        <taxon>Bacteria</taxon>
        <taxon>Bacillati</taxon>
        <taxon>Bacillota</taxon>
        <taxon>Bacilli</taxon>
        <taxon>Bacillales</taxon>
        <taxon>Bacillaceae</taxon>
        <taxon>Salicibibacter</taxon>
    </lineage>
</organism>
<dbReference type="RefSeq" id="WP_200085154.1">
    <property type="nucleotide sequence ID" value="NZ_CP054706.1"/>
</dbReference>
<feature type="chain" id="PRO_5033052794" evidence="1">
    <location>
        <begin position="24"/>
        <end position="144"/>
    </location>
</feature>
<evidence type="ECO:0000313" key="3">
    <source>
        <dbReference type="Proteomes" id="UP000595349"/>
    </source>
</evidence>
<accession>A0A7T6ZCG9</accession>
<proteinExistence type="predicted"/>
<dbReference type="EMBL" id="CP054706">
    <property type="protein sequence ID" value="QQK80787.1"/>
    <property type="molecule type" value="Genomic_DNA"/>
</dbReference>
<keyword evidence="1" id="KW-0732">Signal</keyword>
<reference evidence="2 3" key="1">
    <citation type="submission" date="2020-06" db="EMBL/GenBank/DDBJ databases">
        <title>Genomic analysis of Salicibibacter sp. NKC21-4.</title>
        <authorList>
            <person name="Oh Y.J."/>
        </authorList>
    </citation>
    <scope>NUCLEOTIDE SEQUENCE [LARGE SCALE GENOMIC DNA]</scope>
    <source>
        <strain evidence="2 3">NKC21-4</strain>
    </source>
</reference>
<name>A0A7T6ZCG9_9BACI</name>
<dbReference type="Proteomes" id="UP000595349">
    <property type="component" value="Chromosome"/>
</dbReference>